<dbReference type="Pfam" id="PF03043">
    <property type="entry name" value="Herpes_UL87"/>
    <property type="match status" value="1"/>
</dbReference>
<accession>A0A2D0ZMI9</accession>
<comment type="similarity">
    <text evidence="1">Belongs to the herpesviridae UL87 family.</text>
</comment>
<evidence type="ECO:0000256" key="1">
    <source>
        <dbReference type="ARBA" id="ARBA00007679"/>
    </source>
</evidence>
<dbReference type="InterPro" id="IPR004285">
    <property type="entry name" value="Herpes_UL87_C"/>
</dbReference>
<dbReference type="OrthoDB" id="469at10239"/>
<protein>
    <submittedName>
        <fullName evidence="4">UL87</fullName>
    </submittedName>
</protein>
<sequence length="936" mass="102454">MVATRKSQERGREAIARAAGASGTAEAATRETRGGHESGAATPRPPSPPHPRDPVLFPVYGLHGAKAQAPAPLETDAGPGREGVSATTAVNWAERLRVRKRNEREQRELFFLLALNTNSPKDTDTSLELLDRELANEAAFYTCRAMRRLMLGPYWYPAAFAPTADSPPPVEWVTGEAYVGPGLIMNEHAWVTSTRVNTNTFLPTVLSLELTDAHHDGRAPGLLRALYCRHLARTRADYAYMFRLIARYLSMRQIEGCYAEFADTLPSVLRGTCERNYLRLLRHLRTPHIGALPDAGAERRLEFQRCCLLAFVGDWIPNASLGPLRTLIAANAARYPRVVASLFATGRHECVELAAGGARILRFHETVARCAGPALPTVQVTRKDPAGRPLAVAVRGGGGDATDRWMMFSGTHAAMYRVALCVAVADAVQTRSRGGGGGCGGRRAGGAPLPRHGIAHALASLFARVNYAPKDRAENMRAPVFDSAEATAAAVAAEAEVDEGEEPETADREGSRGRPRPSDAIYEAFCPVNHVSVNGFKINIFNTNMVINTKIACLPGGPGSALNVPRLTNNFVVRKYSVKEPSFTISVFYAENPQQGTAININLSGGLLRFLFAMGSLRCLLPTAHIFPASVANWNSTLDVHGLENQQIVRSGRRDVFWTTNFPSVVSSRAGFNVSWFKAATATVSKIHGTALVAQIRGEAARVLGAPGAKICLAKNALFASLERRNGAQIQALHKRFLECLFECVSVTRLDIHVPRRLAMAGLFDFSRRVIAHAKNRHECALLGYRRCNMIPKVLSSNKKTRLDELGRNANFLTLAPSLARRHGAMKARLLRHVARRFGLGWRVQRGRLVRAHAAQPRRSARLVARETRRAAADGACRRAMQMRKRCEKGRERVTAGAGVEVIGGRRLRPRPAPPRRRSSRALKGVSRESSQHRRT</sequence>
<keyword evidence="5" id="KW-1185">Reference proteome</keyword>
<organism evidence="4">
    <name type="scientific">vespertilionid gammaherpesvirus 3</name>
    <dbReference type="NCBI Taxonomy" id="2846598"/>
    <lineage>
        <taxon>Viruses</taxon>
        <taxon>Duplodnaviria</taxon>
        <taxon>Heunggongvirae</taxon>
        <taxon>Peploviricota</taxon>
        <taxon>Herviviricetes</taxon>
        <taxon>Herpesvirales</taxon>
        <taxon>Orthoherpesviridae</taxon>
        <taxon>Gammaherpesvirinae</taxon>
        <taxon>Patagivirus</taxon>
        <taxon>Patagivirus vespertilionidgamma3</taxon>
    </lineage>
</organism>
<evidence type="ECO:0000259" key="3">
    <source>
        <dbReference type="Pfam" id="PF03043"/>
    </source>
</evidence>
<evidence type="ECO:0000256" key="2">
    <source>
        <dbReference type="SAM" id="MobiDB-lite"/>
    </source>
</evidence>
<proteinExistence type="inferred from homology"/>
<feature type="compositionally biased region" description="Basic and acidic residues" evidence="2">
    <location>
        <begin position="1"/>
        <end position="15"/>
    </location>
</feature>
<dbReference type="Proteomes" id="UP000290797">
    <property type="component" value="Segment"/>
</dbReference>
<evidence type="ECO:0000313" key="5">
    <source>
        <dbReference type="Proteomes" id="UP000290797"/>
    </source>
</evidence>
<feature type="compositionally biased region" description="Basic residues" evidence="2">
    <location>
        <begin position="906"/>
        <end position="921"/>
    </location>
</feature>
<dbReference type="EMBL" id="MF385016">
    <property type="protein sequence ID" value="ATA58253.1"/>
    <property type="molecule type" value="Genomic_DNA"/>
</dbReference>
<evidence type="ECO:0000313" key="4">
    <source>
        <dbReference type="EMBL" id="ATA58253.1"/>
    </source>
</evidence>
<reference evidence="4" key="1">
    <citation type="journal article" date="2018" name="Virology">
        <title>Isolation, characterization and prevalence of a novel Gammaherpesvirus in Eptesicus fuscus, the North American big brown bat.</title>
        <authorList>
            <person name="Subudhi S."/>
            <person name="Rapin N."/>
            <person name="Dorville N."/>
            <person name="Hill J.E."/>
            <person name="Town J."/>
            <person name="Willis C.K."/>
            <person name="Bollinger T.K."/>
            <person name="Misra V."/>
        </authorList>
    </citation>
    <scope>NUCLEOTIDE SEQUENCE</scope>
</reference>
<feature type="compositionally biased region" description="Acidic residues" evidence="2">
    <location>
        <begin position="495"/>
        <end position="504"/>
    </location>
</feature>
<feature type="region of interest" description="Disordered" evidence="2">
    <location>
        <begin position="1"/>
        <end position="54"/>
    </location>
</feature>
<feature type="compositionally biased region" description="Basic and acidic residues" evidence="2">
    <location>
        <begin position="926"/>
        <end position="936"/>
    </location>
</feature>
<feature type="compositionally biased region" description="Low complexity" evidence="2">
    <location>
        <begin position="16"/>
        <end position="27"/>
    </location>
</feature>
<feature type="domain" description="Herpesvirus UL87 C-terminal" evidence="3">
    <location>
        <begin position="294"/>
        <end position="836"/>
    </location>
</feature>
<feature type="region of interest" description="Disordered" evidence="2">
    <location>
        <begin position="902"/>
        <end position="936"/>
    </location>
</feature>
<name>A0A2D0ZMI9_9GAMA</name>
<feature type="region of interest" description="Disordered" evidence="2">
    <location>
        <begin position="494"/>
        <end position="516"/>
    </location>
</feature>